<sequence length="211" mass="23483">MSEENGSASLEIRPQAQNRRLFYFPIVHTVQDMGSLASHVKEKHKSKDNHTHIASIARFWDLVEEEALSLLPCKSTVRIYQDALPICDHELQIVSDLVKQGSRNHAIVQHLMDNGAQVMGTESPDLLLEEYHLAKRVMEQGGQSIADGKAAAEILRKRDQFVAERINNTLATGEVGIVFLGMMHCIEAELSSDIEIIYPIGRPEASQGTAK</sequence>
<keyword evidence="2" id="KW-1185">Reference proteome</keyword>
<dbReference type="EMBL" id="JAGSOY010000029">
    <property type="protein sequence ID" value="MBU2712027.1"/>
    <property type="molecule type" value="Genomic_DNA"/>
</dbReference>
<gene>
    <name evidence="1" type="ORF">KCG35_13230</name>
</gene>
<evidence type="ECO:0000313" key="1">
    <source>
        <dbReference type="EMBL" id="MBU2712027.1"/>
    </source>
</evidence>
<protein>
    <submittedName>
        <fullName evidence="1">Uncharacterized protein</fullName>
    </submittedName>
</protein>
<dbReference type="RefSeq" id="WP_215820213.1">
    <property type="nucleotide sequence ID" value="NZ_JAGSOY010000029.1"/>
</dbReference>
<name>A0ABS5ZD85_9GAMM</name>
<organism evidence="1 2">
    <name type="scientific">Zooshikella harenae</name>
    <dbReference type="NCBI Taxonomy" id="2827238"/>
    <lineage>
        <taxon>Bacteria</taxon>
        <taxon>Pseudomonadati</taxon>
        <taxon>Pseudomonadota</taxon>
        <taxon>Gammaproteobacteria</taxon>
        <taxon>Oceanospirillales</taxon>
        <taxon>Zooshikellaceae</taxon>
        <taxon>Zooshikella</taxon>
    </lineage>
</organism>
<comment type="caution">
    <text evidence="1">The sequence shown here is derived from an EMBL/GenBank/DDBJ whole genome shotgun (WGS) entry which is preliminary data.</text>
</comment>
<evidence type="ECO:0000313" key="2">
    <source>
        <dbReference type="Proteomes" id="UP000690515"/>
    </source>
</evidence>
<dbReference type="Proteomes" id="UP000690515">
    <property type="component" value="Unassembled WGS sequence"/>
</dbReference>
<reference evidence="1 2" key="1">
    <citation type="submission" date="2021-04" db="EMBL/GenBank/DDBJ databases">
        <authorList>
            <person name="Pira H."/>
            <person name="Risdian C."/>
            <person name="Wink J."/>
        </authorList>
    </citation>
    <scope>NUCLEOTIDE SEQUENCE [LARGE SCALE GENOMIC DNA]</scope>
    <source>
        <strain evidence="1 2">WH53</strain>
    </source>
</reference>
<proteinExistence type="predicted"/>
<accession>A0ABS5ZD85</accession>